<gene>
    <name evidence="2" type="ORF">ABUE30_01105</name>
</gene>
<organism evidence="2 3">
    <name type="scientific">Celerinatantimonas yamalensis</name>
    <dbReference type="NCBI Taxonomy" id="559956"/>
    <lineage>
        <taxon>Bacteria</taxon>
        <taxon>Pseudomonadati</taxon>
        <taxon>Pseudomonadota</taxon>
        <taxon>Gammaproteobacteria</taxon>
        <taxon>Celerinatantimonadaceae</taxon>
        <taxon>Celerinatantimonas</taxon>
    </lineage>
</organism>
<dbReference type="InterPro" id="IPR001279">
    <property type="entry name" value="Metallo-B-lactamas"/>
</dbReference>
<evidence type="ECO:0000313" key="2">
    <source>
        <dbReference type="EMBL" id="MFM2483682.1"/>
    </source>
</evidence>
<keyword evidence="3" id="KW-1185">Reference proteome</keyword>
<accession>A0ABW9G2F0</accession>
<dbReference type="RefSeq" id="WP_408621844.1">
    <property type="nucleotide sequence ID" value="NZ_JBEQCT010000001.1"/>
</dbReference>
<comment type="caution">
    <text evidence="2">The sequence shown here is derived from an EMBL/GenBank/DDBJ whole genome shotgun (WGS) entry which is preliminary data.</text>
</comment>
<feature type="domain" description="Metallo-beta-lactamase" evidence="1">
    <location>
        <begin position="118"/>
        <end position="310"/>
    </location>
</feature>
<dbReference type="Proteomes" id="UP001629953">
    <property type="component" value="Unassembled WGS sequence"/>
</dbReference>
<dbReference type="EMBL" id="JBEQCT010000001">
    <property type="protein sequence ID" value="MFM2483682.1"/>
    <property type="molecule type" value="Genomic_DNA"/>
</dbReference>
<name>A0ABW9G2F0_9GAMM</name>
<protein>
    <submittedName>
        <fullName evidence="2">MBL fold metallo-hydrolase</fullName>
    </submittedName>
</protein>
<dbReference type="PANTHER" id="PTHR15032:SF4">
    <property type="entry name" value="N-ACYL-PHOSPHATIDYLETHANOLAMINE-HYDROLYZING PHOSPHOLIPASE D"/>
    <property type="match status" value="1"/>
</dbReference>
<dbReference type="Gene3D" id="3.60.15.10">
    <property type="entry name" value="Ribonuclease Z/Hydroxyacylglutathione hydrolase-like"/>
    <property type="match status" value="1"/>
</dbReference>
<dbReference type="Pfam" id="PF12706">
    <property type="entry name" value="Lactamase_B_2"/>
    <property type="match status" value="1"/>
</dbReference>
<dbReference type="PIRSF" id="PIRSF038896">
    <property type="entry name" value="NAPE-PLD"/>
    <property type="match status" value="1"/>
</dbReference>
<evidence type="ECO:0000259" key="1">
    <source>
        <dbReference type="Pfam" id="PF12706"/>
    </source>
</evidence>
<dbReference type="SUPFAM" id="SSF56281">
    <property type="entry name" value="Metallo-hydrolase/oxidoreductase"/>
    <property type="match status" value="1"/>
</dbReference>
<evidence type="ECO:0000313" key="3">
    <source>
        <dbReference type="Proteomes" id="UP001629953"/>
    </source>
</evidence>
<dbReference type="InterPro" id="IPR024884">
    <property type="entry name" value="NAPE-PLD"/>
</dbReference>
<reference evidence="2 3" key="1">
    <citation type="journal article" date="2013" name="Int. J. Syst. Evol. Microbiol.">
        <title>Celerinatantimonas yamalensis sp. nov., a cold-adapted diazotrophic bacterium from a cold permafrost brine.</title>
        <authorList>
            <person name="Shcherbakova V."/>
            <person name="Chuvilskaya N."/>
            <person name="Rivkina E."/>
            <person name="Demidov N."/>
            <person name="Uchaeva V."/>
            <person name="Suetin S."/>
            <person name="Suzina N."/>
            <person name="Gilichinsky D."/>
        </authorList>
    </citation>
    <scope>NUCLEOTIDE SEQUENCE [LARGE SCALE GENOMIC DNA]</scope>
    <source>
        <strain evidence="2 3">C7</strain>
    </source>
</reference>
<proteinExistence type="predicted"/>
<dbReference type="PANTHER" id="PTHR15032">
    <property type="entry name" value="N-ACYL-PHOSPHATIDYLETHANOLAMINE-HYDROLYZING PHOSPHOLIPASE D"/>
    <property type="match status" value="1"/>
</dbReference>
<dbReference type="InterPro" id="IPR036866">
    <property type="entry name" value="RibonucZ/Hydroxyglut_hydro"/>
</dbReference>
<sequence>MTLILSAVLLIITIGIGIYQWLKKPQFRSPKPFQPKQDLKANHRYSQFHNAAHPSQRVKAGGELKALFTFLVQRNARAIPATPVSSYKSNLHQLQREQNIVIWMGHSTSYIQLDGLCFLVDPVFSDNASPIPRTNRPFVGSNIYQPNDIPDIDYLLITHDHWDHLDYPTLHALRYKVAHVITPLGIGSYLQQWGYQPAQIQECDWQQSIQTSSHVTIECLPSQHFSGRMLKKNPTLWASFALIGSQRVYLSGDSGYGPHFQAIGEQLGPFDIALLECGQYNHAWPDVHMFPQQTVQAAIDLQAKAIIPQHNSKFKLSNHDWDDPLKQISALSLDKPYQLLTPMIGQVVDCQQPQHFSHWWTSTEPVTIRETSTSDI</sequence>